<comment type="subcellular location">
    <subcellularLocation>
        <location evidence="1 4">Nucleus</location>
    </subcellularLocation>
</comment>
<evidence type="ECO:0000256" key="3">
    <source>
        <dbReference type="ARBA" id="ARBA00023242"/>
    </source>
</evidence>
<keyword evidence="3 4" id="KW-0539">Nucleus</keyword>
<reference evidence="5 7" key="1">
    <citation type="journal article" date="2021" name="G3 (Bethesda)">
        <title>Genomic diversity, chromosomal rearrangements, and interspecies hybridization in the ogataea polymorpha species complex.</title>
        <authorList>
            <person name="Hanson S.J."/>
            <person name="Cinneide E.O."/>
            <person name="Salzberg L.I."/>
            <person name="Wolfe K.H."/>
            <person name="McGowan J."/>
            <person name="Fitzpatrick D.A."/>
            <person name="Matlin K."/>
        </authorList>
    </citation>
    <scope>NUCLEOTIDE SEQUENCE</scope>
    <source>
        <strain evidence="6">81-436-3</strain>
        <strain evidence="5">83-405-1</strain>
    </source>
</reference>
<comment type="similarity">
    <text evidence="2 4">Belongs to the Mediator complex subunit 20 family.</text>
</comment>
<evidence type="ECO:0000313" key="6">
    <source>
        <dbReference type="EMBL" id="KAG7767125.1"/>
    </source>
</evidence>
<evidence type="ECO:0000313" key="7">
    <source>
        <dbReference type="Proteomes" id="UP000697297"/>
    </source>
</evidence>
<comment type="subunit">
    <text evidence="4">Component of the Mediator complex.</text>
</comment>
<evidence type="ECO:0000256" key="4">
    <source>
        <dbReference type="RuleBase" id="RU364152"/>
    </source>
</evidence>
<protein>
    <recommendedName>
        <fullName evidence="4">Mediator of RNA polymerase II transcription subunit 20</fullName>
    </recommendedName>
    <alternativeName>
        <fullName evidence="4">Mediator complex subunit 20</fullName>
    </alternativeName>
</protein>
<keyword evidence="4" id="KW-0804">Transcription</keyword>
<dbReference type="EMBL" id="JAHLUN010000003">
    <property type="protein sequence ID" value="KAG7767125.1"/>
    <property type="molecule type" value="Genomic_DNA"/>
</dbReference>
<dbReference type="EMBL" id="JAHLUH010000002">
    <property type="protein sequence ID" value="KAG7730196.1"/>
    <property type="molecule type" value="Genomic_DNA"/>
</dbReference>
<dbReference type="Pfam" id="PF08612">
    <property type="entry name" value="Med20"/>
    <property type="match status" value="1"/>
</dbReference>
<keyword evidence="4" id="KW-0010">Activator</keyword>
<dbReference type="AlphaFoldDB" id="A0AAN6D930"/>
<evidence type="ECO:0000256" key="1">
    <source>
        <dbReference type="ARBA" id="ARBA00004123"/>
    </source>
</evidence>
<dbReference type="GO" id="GO:0016592">
    <property type="term" value="C:mediator complex"/>
    <property type="evidence" value="ECO:0007669"/>
    <property type="project" value="InterPro"/>
</dbReference>
<evidence type="ECO:0000313" key="8">
    <source>
        <dbReference type="Proteomes" id="UP000738402"/>
    </source>
</evidence>
<evidence type="ECO:0000313" key="5">
    <source>
        <dbReference type="EMBL" id="KAG7730196.1"/>
    </source>
</evidence>
<dbReference type="InterPro" id="IPR013921">
    <property type="entry name" value="Mediator_Med20"/>
</dbReference>
<dbReference type="Proteomes" id="UP000738402">
    <property type="component" value="Unassembled WGS sequence"/>
</dbReference>
<evidence type="ECO:0000256" key="2">
    <source>
        <dbReference type="ARBA" id="ARBA00010743"/>
    </source>
</evidence>
<dbReference type="Proteomes" id="UP000697297">
    <property type="component" value="Unassembled WGS sequence"/>
</dbReference>
<keyword evidence="4" id="KW-0805">Transcription regulation</keyword>
<dbReference type="Gene3D" id="3.30.310.180">
    <property type="match status" value="2"/>
</dbReference>
<gene>
    <name evidence="4" type="primary">MED20</name>
    <name evidence="5" type="ORF">KL933_001276</name>
    <name evidence="6" type="ORF">KL946_001224</name>
</gene>
<proteinExistence type="inferred from homology"/>
<keyword evidence="7" id="KW-1185">Reference proteome</keyword>
<accession>A0AAN6D930</accession>
<organism evidence="5 8">
    <name type="scientific">Ogataea haglerorum</name>
    <dbReference type="NCBI Taxonomy" id="1937702"/>
    <lineage>
        <taxon>Eukaryota</taxon>
        <taxon>Fungi</taxon>
        <taxon>Dikarya</taxon>
        <taxon>Ascomycota</taxon>
        <taxon>Saccharomycotina</taxon>
        <taxon>Pichiomycetes</taxon>
        <taxon>Pichiales</taxon>
        <taxon>Pichiaceae</taxon>
        <taxon>Ogataea</taxon>
    </lineage>
</organism>
<name>A0AAN6D930_9ASCO</name>
<comment type="function">
    <text evidence="4">Component of the Mediator complex, a coactivator involved in the regulated transcription of nearly all RNA polymerase II-dependent genes. Mediator functions as a bridge to convey information from gene-specific regulatory proteins to the basal RNA polymerase II transcription machinery. Mediator is recruited to promoters by direct interactions with regulatory proteins and serves as a scaffold for the assembly of a functional preinitiation complex with RNA polymerase II and the general transcription factors.</text>
</comment>
<dbReference type="GO" id="GO:0006357">
    <property type="term" value="P:regulation of transcription by RNA polymerase II"/>
    <property type="evidence" value="ECO:0007669"/>
    <property type="project" value="InterPro"/>
</dbReference>
<dbReference type="GO" id="GO:0003712">
    <property type="term" value="F:transcription coregulator activity"/>
    <property type="evidence" value="ECO:0007669"/>
    <property type="project" value="InterPro"/>
</dbReference>
<comment type="caution">
    <text evidence="5">The sequence shown here is derived from an EMBL/GenBank/DDBJ whole genome shotgun (WGS) entry which is preliminary data.</text>
</comment>
<sequence length="256" mass="29341">MQERVLFVQNATPTTITTFHDLISNELPQSLGPWNFELKIFLNNKFSRPANFEPNQIANRYLYTLQLSYYSNQTITIINNSKSIITRIPNTSSLINDTSNLENSALIEHIKHGCANNTGTTTENFEQLITKKLASLWTVKQTIKGEGGYGYVISVPGLNEDGQHEKFRLRTSNCFLHGLFKGFLIEIEHLDDEIEQDDNLERNGLIVKFTNSINRIKSLIDLYKFPEGNLCFNVLNETKLDYLSDLCQQYCDALQF</sequence>